<dbReference type="AlphaFoldDB" id="Q109L3"/>
<evidence type="ECO:0000313" key="1">
    <source>
        <dbReference type="EMBL" id="ABG66114.1"/>
    </source>
</evidence>
<sequence>MASPAITCCSLWYSAVYSERSMRSHKENHHPSCKLELFSYDRCIDEWPCPPDDSSSWRHRSILLHVDYSQLIGYSQQTLPRLSEYGKMQHGNTSFRVCEDGRVLVCRFYNYNSSFGTRRQPLSVSLHKLQQNCRRTEELPGSPRRSFLIETAKVPGAKSCSYGGYAYFLFDDSSKKDVTLLHVFTSEICVVMS</sequence>
<reference evidence="1" key="2">
    <citation type="submission" date="2003-05" db="EMBL/GenBank/DDBJ databases">
        <authorList>
            <person name="Buell C.R."/>
            <person name="Wing R.A."/>
            <person name="McCombie W.R."/>
            <person name="Messing J."/>
            <person name="Yuan Q."/>
            <person name="Ouyang S."/>
        </authorList>
    </citation>
    <scope>NUCLEOTIDE SEQUENCE</scope>
</reference>
<reference evidence="1" key="1">
    <citation type="journal article" date="2003" name="Science">
        <title>In-depth view of structure, activity, and evolution of rice chromosome 10.</title>
        <authorList>
            <consortium name="Rice Chromosome 10 Sequencing Consortium"/>
        </authorList>
    </citation>
    <scope>NUCLEOTIDE SEQUENCE [LARGE SCALE GENOMIC DNA]</scope>
</reference>
<reference evidence="1" key="3">
    <citation type="submission" date="2006-07" db="EMBL/GenBank/DDBJ databases">
        <authorList>
            <person name="Buell R."/>
        </authorList>
    </citation>
    <scope>NUCLEOTIDE SEQUENCE</scope>
</reference>
<proteinExistence type="predicted"/>
<accession>Q109L3</accession>
<protein>
    <submittedName>
        <fullName evidence="1">Expressed protein</fullName>
    </submittedName>
</protein>
<name>Q109L3_ORYSJ</name>
<organism evidence="1">
    <name type="scientific">Oryza sativa subsp. japonica</name>
    <name type="common">Rice</name>
    <dbReference type="NCBI Taxonomy" id="39947"/>
    <lineage>
        <taxon>Eukaryota</taxon>
        <taxon>Viridiplantae</taxon>
        <taxon>Streptophyta</taxon>
        <taxon>Embryophyta</taxon>
        <taxon>Tracheophyta</taxon>
        <taxon>Spermatophyta</taxon>
        <taxon>Magnoliopsida</taxon>
        <taxon>Liliopsida</taxon>
        <taxon>Poales</taxon>
        <taxon>Poaceae</taxon>
        <taxon>BOP clade</taxon>
        <taxon>Oryzoideae</taxon>
        <taxon>Oryzeae</taxon>
        <taxon>Oryzinae</taxon>
        <taxon>Oryza</taxon>
        <taxon>Oryza sativa</taxon>
    </lineage>
</organism>
<gene>
    <name evidence="1" type="ordered locus">LOC_Os10g32199</name>
</gene>
<dbReference type="EMBL" id="DP000086">
    <property type="protein sequence ID" value="ABG66114.1"/>
    <property type="molecule type" value="Genomic_DNA"/>
</dbReference>